<evidence type="ECO:0000313" key="2">
    <source>
        <dbReference type="Proteomes" id="UP000836404"/>
    </source>
</evidence>
<name>A0A9N8M1R6_9BASI</name>
<dbReference type="AlphaFoldDB" id="A0A9N8M1R6"/>
<sequence>MSLRQMQVPLHARLTRPTQQEVQEAFNAYMTMLLELGGLFIHLWDTGSPSYHQAHAARNALRASWNTYNEMRVAAGMGPYPLPTYLL</sequence>
<evidence type="ECO:0000313" key="1">
    <source>
        <dbReference type="EMBL" id="CAD6952527.1"/>
    </source>
</evidence>
<gene>
    <name evidence="1" type="ORF">JKILLFL_G7032</name>
</gene>
<accession>A0A9N8M1R6</accession>
<protein>
    <submittedName>
        <fullName evidence="1">Uncharacterized protein</fullName>
    </submittedName>
</protein>
<organism evidence="1 2">
    <name type="scientific">Tilletia laevis</name>
    <dbReference type="NCBI Taxonomy" id="157183"/>
    <lineage>
        <taxon>Eukaryota</taxon>
        <taxon>Fungi</taxon>
        <taxon>Dikarya</taxon>
        <taxon>Basidiomycota</taxon>
        <taxon>Ustilaginomycotina</taxon>
        <taxon>Exobasidiomycetes</taxon>
        <taxon>Tilletiales</taxon>
        <taxon>Tilletiaceae</taxon>
        <taxon>Tilletia</taxon>
    </lineage>
</organism>
<reference evidence="1 2" key="1">
    <citation type="submission" date="2020-10" db="EMBL/GenBank/DDBJ databases">
        <authorList>
            <person name="Sedaghatjoo S."/>
        </authorList>
    </citation>
    <scope>NUCLEOTIDE SEQUENCE [LARGE SCALE GENOMIC DNA]</scope>
    <source>
        <strain evidence="1 2">LLFL</strain>
    </source>
</reference>
<dbReference type="EMBL" id="CAJHJF010005838">
    <property type="protein sequence ID" value="CAD6952527.1"/>
    <property type="molecule type" value="Genomic_DNA"/>
</dbReference>
<proteinExistence type="predicted"/>
<comment type="caution">
    <text evidence="1">The sequence shown here is derived from an EMBL/GenBank/DDBJ whole genome shotgun (WGS) entry which is preliminary data.</text>
</comment>
<keyword evidence="2" id="KW-1185">Reference proteome</keyword>
<dbReference type="Proteomes" id="UP000836404">
    <property type="component" value="Unassembled WGS sequence"/>
</dbReference>